<comment type="catalytic activity">
    <reaction evidence="21">
        <text>L-threonyl-[protein] + ATP = O-phospho-L-threonyl-[protein] + ADP + H(+)</text>
        <dbReference type="Rhea" id="RHEA:46608"/>
        <dbReference type="Rhea" id="RHEA-COMP:11060"/>
        <dbReference type="Rhea" id="RHEA-COMP:11605"/>
        <dbReference type="ChEBI" id="CHEBI:15378"/>
        <dbReference type="ChEBI" id="CHEBI:30013"/>
        <dbReference type="ChEBI" id="CHEBI:30616"/>
        <dbReference type="ChEBI" id="CHEBI:61977"/>
        <dbReference type="ChEBI" id="CHEBI:456216"/>
        <dbReference type="EC" id="2.7.11.13"/>
    </reaction>
</comment>
<evidence type="ECO:0000256" key="4">
    <source>
        <dbReference type="ARBA" id="ARBA00004496"/>
    </source>
</evidence>
<dbReference type="InterPro" id="IPR037784">
    <property type="entry name" value="C2_PKN"/>
</dbReference>
<keyword evidence="18" id="KW-0472">Membrane</keyword>
<evidence type="ECO:0000313" key="33">
    <source>
        <dbReference type="Proteomes" id="UP000472260"/>
    </source>
</evidence>
<dbReference type="Pfam" id="PF00069">
    <property type="entry name" value="Pkinase"/>
    <property type="match status" value="1"/>
</dbReference>
<feature type="binding site" evidence="24">
    <location>
        <position position="737"/>
    </location>
    <ligand>
        <name>Mg(2+)</name>
        <dbReference type="ChEBI" id="CHEBI:18420"/>
    </ligand>
</feature>
<keyword evidence="9" id="KW-0723">Serine/threonine-protein kinase</keyword>
<evidence type="ECO:0000256" key="15">
    <source>
        <dbReference type="ARBA" id="ARBA00022840"/>
    </source>
</evidence>
<protein>
    <recommendedName>
        <fullName evidence="7">protein kinase C</fullName>
        <ecNumber evidence="7">2.7.11.13</ecNumber>
    </recommendedName>
</protein>
<evidence type="ECO:0000256" key="12">
    <source>
        <dbReference type="ARBA" id="ARBA00022737"/>
    </source>
</evidence>
<dbReference type="PROSITE" id="PS50011">
    <property type="entry name" value="PROTEIN_KINASE_DOM"/>
    <property type="match status" value="1"/>
</dbReference>
<feature type="binding site" evidence="26">
    <location>
        <position position="636"/>
    </location>
    <ligand>
        <name>ATP</name>
        <dbReference type="ChEBI" id="CHEBI:30616"/>
    </ligand>
</feature>
<name>A0A671MT69_9TELE</name>
<keyword evidence="24" id="KW-0460">Magnesium</keyword>
<dbReference type="SUPFAM" id="SSF46585">
    <property type="entry name" value="HR1 repeat"/>
    <property type="match status" value="3"/>
</dbReference>
<keyword evidence="8" id="KW-0963">Cytoplasm</keyword>
<dbReference type="AlphaFoldDB" id="A0A671MT69"/>
<dbReference type="InterPro" id="IPR000008">
    <property type="entry name" value="C2_dom"/>
</dbReference>
<evidence type="ECO:0000256" key="14">
    <source>
        <dbReference type="ARBA" id="ARBA00022777"/>
    </source>
</evidence>
<dbReference type="Gene3D" id="1.10.287.160">
    <property type="entry name" value="HR1 repeat"/>
    <property type="match status" value="3"/>
</dbReference>
<feature type="region of interest" description="Disordered" evidence="27">
    <location>
        <begin position="347"/>
        <end position="381"/>
    </location>
</feature>
<keyword evidence="20" id="KW-0539">Nucleus</keyword>
<dbReference type="FunFam" id="1.10.510.10:FF:000038">
    <property type="entry name" value="serine/threonine-protein kinase N2 isoform X1"/>
    <property type="match status" value="1"/>
</dbReference>
<feature type="active site" description="Proton acceptor" evidence="23">
    <location>
        <position position="732"/>
    </location>
</feature>
<feature type="domain" description="AGC-kinase C-terminal" evidence="30">
    <location>
        <begin position="867"/>
        <end position="934"/>
    </location>
</feature>
<evidence type="ECO:0000256" key="7">
    <source>
        <dbReference type="ARBA" id="ARBA00012429"/>
    </source>
</evidence>
<dbReference type="InterPro" id="IPR011009">
    <property type="entry name" value="Kinase-like_dom_sf"/>
</dbReference>
<dbReference type="Proteomes" id="UP000472260">
    <property type="component" value="Unassembled WGS sequence"/>
</dbReference>
<dbReference type="SMART" id="SM00133">
    <property type="entry name" value="S_TK_X"/>
    <property type="match status" value="1"/>
</dbReference>
<comment type="subcellular location">
    <subcellularLocation>
        <location evidence="5">Cleavage furrow</location>
    </subcellularLocation>
    <subcellularLocation>
        <location evidence="4">Cytoplasm</location>
    </subcellularLocation>
    <subcellularLocation>
        <location evidence="3">Membrane</location>
    </subcellularLocation>
    <subcellularLocation>
        <location evidence="2">Midbody</location>
    </subcellularLocation>
    <subcellularLocation>
        <location evidence="1">Nucleus</location>
    </subcellularLocation>
</comment>
<gene>
    <name evidence="32" type="primary">pkn2a</name>
</gene>
<evidence type="ECO:0000256" key="5">
    <source>
        <dbReference type="ARBA" id="ARBA00004626"/>
    </source>
</evidence>
<dbReference type="SMART" id="SM00742">
    <property type="entry name" value="Hr1"/>
    <property type="match status" value="3"/>
</dbReference>
<sequence>MVSNCKELSAHMVSDRLGLGHNLDLSDTMVQQKLDEIKEQIKREIRKELKIKEGVENLRKVTTEKKRLAYVDNMLKKSNKKLEELHQELQELNAHIVVKDPEDLLLECPRTLDSPKSEARTCTISSRLAALKKQNDIELKVKQGAENMIQMYSNGSSKDRKLLATAQQMLQDSKTKIEFIRMQILKASQTSELSFDNNDVIAKPIISPLDLRVEELCHHTRIEYAVAEGAKNVMKLLGSGKLAEKRAHSEAQARFNESSQKLDLLKYSLEQRLNELPKNHPKSSLIMEELSLISSPALSPRQSFISTQNHNSTVKNQYSTKPAALTGKLEVRLMGCQDLLDNVPGRSKATSVPLPGWSPSETRSSFMSRGNRRGTSVRNLSKNDDLSNEISAVLKLDNTVVGQTNWKPVSNQSWDQKFTLELDRSRELEISVYWRDWRSLCAVKFLRLEDFLDNQRHGMCLYLEPQGTLFAEVTFFNPVIERRTKLQRQKKIFSKQQGKPFLRAPQMSIGTWGRLVRRAIPSPNNSFSPQVAELAAETGHSSHPGTPAYVLLLQDSLTSFDYRNDRNSEVFIVCLVLANIHSTLLKDFCCCRDEEEEEQFNFSLKDFKCVAVLGRGHFGKVLLAEYSITGEMFAIKALKKADIVTRDEVESLMCEKRIFETVNSVRHPFLVNLFACFQTKEHVCFVMEYAAGGDLMMHIHADVFSEPRATFYAACVVLGLQFFHEHKIVYRDLKLDNLLLDTEGFVKIADFGLCKEGMGYRDRTSTFCGTPEFLAPEVLTDTSYTRAVDWWGLGVLIFEMLVGESPFPGDDEEEVFDSIVNDEVRYPRFLSTEAISIMRRLLRRNPERRLGACERDAEDVKKHLFFRNIDWDGLLAKKVKPPFVPTIQSSSDVSNFDDEFTSEAPVLTPPREPRPLTQDEQDLFADFDYIADWC</sequence>
<reference evidence="32" key="1">
    <citation type="submission" date="2025-08" db="UniProtKB">
        <authorList>
            <consortium name="Ensembl"/>
        </authorList>
    </citation>
    <scope>IDENTIFICATION</scope>
</reference>
<evidence type="ECO:0000256" key="16">
    <source>
        <dbReference type="ARBA" id="ARBA00023015"/>
    </source>
</evidence>
<dbReference type="SMART" id="SM00239">
    <property type="entry name" value="C2"/>
    <property type="match status" value="1"/>
</dbReference>
<evidence type="ECO:0000259" key="29">
    <source>
        <dbReference type="PROSITE" id="PS50011"/>
    </source>
</evidence>
<keyword evidence="10" id="KW-0597">Phosphoprotein</keyword>
<dbReference type="InterPro" id="IPR000719">
    <property type="entry name" value="Prot_kinase_dom"/>
</dbReference>
<dbReference type="GO" id="GO:0030496">
    <property type="term" value="C:midbody"/>
    <property type="evidence" value="ECO:0007669"/>
    <property type="project" value="UniProtKB-SubCell"/>
</dbReference>
<dbReference type="GO" id="GO:0005634">
    <property type="term" value="C:nucleus"/>
    <property type="evidence" value="ECO:0007669"/>
    <property type="project" value="UniProtKB-SubCell"/>
</dbReference>
<evidence type="ECO:0000259" key="28">
    <source>
        <dbReference type="PROSITE" id="PS50004"/>
    </source>
</evidence>
<dbReference type="GO" id="GO:0005737">
    <property type="term" value="C:cytoplasm"/>
    <property type="evidence" value="ECO:0007669"/>
    <property type="project" value="UniProtKB-SubCell"/>
</dbReference>
<dbReference type="PROSITE" id="PS00108">
    <property type="entry name" value="PROTEIN_KINASE_ST"/>
    <property type="match status" value="1"/>
</dbReference>
<evidence type="ECO:0000256" key="13">
    <source>
        <dbReference type="ARBA" id="ARBA00022741"/>
    </source>
</evidence>
<evidence type="ECO:0000259" key="31">
    <source>
        <dbReference type="PROSITE" id="PS51860"/>
    </source>
</evidence>
<dbReference type="InterPro" id="IPR000961">
    <property type="entry name" value="AGC-kinase_C"/>
</dbReference>
<evidence type="ECO:0000256" key="2">
    <source>
        <dbReference type="ARBA" id="ARBA00004214"/>
    </source>
</evidence>
<dbReference type="GO" id="GO:0007165">
    <property type="term" value="P:signal transduction"/>
    <property type="evidence" value="ECO:0007669"/>
    <property type="project" value="InterPro"/>
</dbReference>
<keyword evidence="19" id="KW-0804">Transcription</keyword>
<dbReference type="InterPro" id="IPR011072">
    <property type="entry name" value="HR1_rho-bd"/>
</dbReference>
<dbReference type="PROSITE" id="PS51285">
    <property type="entry name" value="AGC_KINASE_CTER"/>
    <property type="match status" value="1"/>
</dbReference>
<dbReference type="PROSITE" id="PS51860">
    <property type="entry name" value="REM_1"/>
    <property type="match status" value="3"/>
</dbReference>
<dbReference type="InterPro" id="IPR008271">
    <property type="entry name" value="Ser/Thr_kinase_AS"/>
</dbReference>
<feature type="domain" description="Protein kinase" evidence="29">
    <location>
        <begin position="607"/>
        <end position="866"/>
    </location>
</feature>
<dbReference type="Pfam" id="PF00433">
    <property type="entry name" value="Pkinase_C"/>
    <property type="match status" value="1"/>
</dbReference>
<evidence type="ECO:0000256" key="25">
    <source>
        <dbReference type="PROSITE-ProRule" id="PRU01207"/>
    </source>
</evidence>
<evidence type="ECO:0000256" key="21">
    <source>
        <dbReference type="ARBA" id="ARBA00047272"/>
    </source>
</evidence>
<accession>A0A671MT69</accession>
<keyword evidence="17 25" id="KW-0175">Coiled coil</keyword>
<keyword evidence="15 26" id="KW-0067">ATP-binding</keyword>
<feature type="compositionally biased region" description="Polar residues" evidence="27">
    <location>
        <begin position="359"/>
        <end position="380"/>
    </location>
</feature>
<dbReference type="FunFam" id="3.30.200.20:FF:000058">
    <property type="entry name" value="Putative serine/threonine-protein kinase N2"/>
    <property type="match status" value="1"/>
</dbReference>
<feature type="domain" description="C2" evidence="28">
    <location>
        <begin position="351"/>
        <end position="470"/>
    </location>
</feature>
<evidence type="ECO:0000256" key="1">
    <source>
        <dbReference type="ARBA" id="ARBA00004123"/>
    </source>
</evidence>
<evidence type="ECO:0000256" key="8">
    <source>
        <dbReference type="ARBA" id="ARBA00022490"/>
    </source>
</evidence>
<keyword evidence="24" id="KW-0479">Metal-binding</keyword>
<proteinExistence type="inferred from homology"/>
<comment type="catalytic activity">
    <reaction evidence="22">
        <text>L-seryl-[protein] + ATP = O-phospho-L-seryl-[protein] + ADP + H(+)</text>
        <dbReference type="Rhea" id="RHEA:17989"/>
        <dbReference type="Rhea" id="RHEA-COMP:9863"/>
        <dbReference type="Rhea" id="RHEA-COMP:11604"/>
        <dbReference type="ChEBI" id="CHEBI:15378"/>
        <dbReference type="ChEBI" id="CHEBI:29999"/>
        <dbReference type="ChEBI" id="CHEBI:30616"/>
        <dbReference type="ChEBI" id="CHEBI:83421"/>
        <dbReference type="ChEBI" id="CHEBI:456216"/>
        <dbReference type="EC" id="2.7.11.13"/>
    </reaction>
</comment>
<evidence type="ECO:0000313" key="32">
    <source>
        <dbReference type="Ensembl" id="ENSSANP00000036738.1"/>
    </source>
</evidence>
<keyword evidence="16" id="KW-0805">Transcription regulation</keyword>
<dbReference type="GO" id="GO:0031267">
    <property type="term" value="F:small GTPase binding"/>
    <property type="evidence" value="ECO:0007669"/>
    <property type="project" value="InterPro"/>
</dbReference>
<keyword evidence="11" id="KW-0808">Transferase</keyword>
<feature type="binding site" evidence="24">
    <location>
        <position position="750"/>
    </location>
    <ligand>
        <name>Mg(2+)</name>
        <dbReference type="ChEBI" id="CHEBI:18420"/>
    </ligand>
</feature>
<dbReference type="FunFam" id="1.10.287.160:FF:000002">
    <property type="entry name" value="Putative serine/threonine-protein kinase N2"/>
    <property type="match status" value="1"/>
</dbReference>
<evidence type="ECO:0000256" key="22">
    <source>
        <dbReference type="ARBA" id="ARBA00047470"/>
    </source>
</evidence>
<dbReference type="SUPFAM" id="SSF49562">
    <property type="entry name" value="C2 domain (Calcium/lipid-binding domain, CaLB)"/>
    <property type="match status" value="1"/>
</dbReference>
<dbReference type="Gene3D" id="3.30.200.20">
    <property type="entry name" value="Phosphorylase Kinase, domain 1"/>
    <property type="match status" value="1"/>
</dbReference>
<evidence type="ECO:0000256" key="9">
    <source>
        <dbReference type="ARBA" id="ARBA00022527"/>
    </source>
</evidence>
<dbReference type="InterPro" id="IPR037313">
    <property type="entry name" value="PKN_HR1_1"/>
</dbReference>
<evidence type="ECO:0000259" key="30">
    <source>
        <dbReference type="PROSITE" id="PS51285"/>
    </source>
</evidence>
<dbReference type="InterPro" id="IPR035892">
    <property type="entry name" value="C2_domain_sf"/>
</dbReference>
<dbReference type="SMART" id="SM00220">
    <property type="entry name" value="S_TKc"/>
    <property type="match status" value="1"/>
</dbReference>
<dbReference type="FunFam" id="1.10.287.160:FF:000001">
    <property type="entry name" value="Putative serine/threonine-protein kinase N2"/>
    <property type="match status" value="1"/>
</dbReference>
<dbReference type="InterPro" id="IPR036274">
    <property type="entry name" value="HR1_rpt_sf"/>
</dbReference>
<keyword evidence="14" id="KW-0418">Kinase</keyword>
<keyword evidence="33" id="KW-1185">Reference proteome</keyword>
<dbReference type="Pfam" id="PF02185">
    <property type="entry name" value="HR1"/>
    <property type="match status" value="3"/>
</dbReference>
<comment type="similarity">
    <text evidence="6">Belongs to the protein kinase superfamily. AGC Ser/Thr protein kinase family. PKC subfamily.</text>
</comment>
<dbReference type="Gene3D" id="1.10.510.10">
    <property type="entry name" value="Transferase(Phosphotransferase) domain 1"/>
    <property type="match status" value="1"/>
</dbReference>
<dbReference type="GO" id="GO:0005524">
    <property type="term" value="F:ATP binding"/>
    <property type="evidence" value="ECO:0007669"/>
    <property type="project" value="UniProtKB-UniRule"/>
</dbReference>
<keyword evidence="13 26" id="KW-0547">Nucleotide-binding</keyword>
<organism evidence="32 33">
    <name type="scientific">Sinocyclocheilus anshuiensis</name>
    <dbReference type="NCBI Taxonomy" id="1608454"/>
    <lineage>
        <taxon>Eukaryota</taxon>
        <taxon>Metazoa</taxon>
        <taxon>Chordata</taxon>
        <taxon>Craniata</taxon>
        <taxon>Vertebrata</taxon>
        <taxon>Euteleostomi</taxon>
        <taxon>Actinopterygii</taxon>
        <taxon>Neopterygii</taxon>
        <taxon>Teleostei</taxon>
        <taxon>Ostariophysi</taxon>
        <taxon>Cypriniformes</taxon>
        <taxon>Cyprinidae</taxon>
        <taxon>Cyprininae</taxon>
        <taxon>Sinocyclocheilus</taxon>
    </lineage>
</organism>
<evidence type="ECO:0000256" key="20">
    <source>
        <dbReference type="ARBA" id="ARBA00023242"/>
    </source>
</evidence>
<dbReference type="FunFam" id="1.10.287.160:FF:000003">
    <property type="entry name" value="Putative serine/threonine-protein kinase N2"/>
    <property type="match status" value="1"/>
</dbReference>
<feature type="domain" description="REM-1" evidence="31">
    <location>
        <begin position="199"/>
        <end position="278"/>
    </location>
</feature>
<dbReference type="CDD" id="cd08687">
    <property type="entry name" value="C2_PKN-like"/>
    <property type="match status" value="1"/>
</dbReference>
<evidence type="ECO:0000256" key="19">
    <source>
        <dbReference type="ARBA" id="ARBA00023163"/>
    </source>
</evidence>
<dbReference type="GO" id="GO:0004697">
    <property type="term" value="F:diacylglycerol-dependent serine/threonine kinase activity"/>
    <property type="evidence" value="ECO:0007669"/>
    <property type="project" value="UniProtKB-EC"/>
</dbReference>
<dbReference type="PROSITE" id="PS00107">
    <property type="entry name" value="PROTEIN_KINASE_ATP"/>
    <property type="match status" value="1"/>
</dbReference>
<evidence type="ECO:0000256" key="11">
    <source>
        <dbReference type="ARBA" id="ARBA00022679"/>
    </source>
</evidence>
<evidence type="ECO:0000256" key="26">
    <source>
        <dbReference type="PROSITE-ProRule" id="PRU10141"/>
    </source>
</evidence>
<dbReference type="EC" id="2.7.11.13" evidence="7"/>
<dbReference type="Ensembl" id="ENSSANT00000039137.1">
    <property type="protein sequence ID" value="ENSSANP00000036738.1"/>
    <property type="gene ID" value="ENSSANG00000017131.1"/>
</dbReference>
<dbReference type="PANTHER" id="PTHR24351">
    <property type="entry name" value="RIBOSOMAL PROTEIN S6 KINASE"/>
    <property type="match status" value="1"/>
</dbReference>
<evidence type="ECO:0000256" key="17">
    <source>
        <dbReference type="ARBA" id="ARBA00023054"/>
    </source>
</evidence>
<dbReference type="SUPFAM" id="SSF56112">
    <property type="entry name" value="Protein kinase-like (PK-like)"/>
    <property type="match status" value="1"/>
</dbReference>
<feature type="region of interest" description="Disordered" evidence="27">
    <location>
        <begin position="889"/>
        <end position="917"/>
    </location>
</feature>
<evidence type="ECO:0000256" key="10">
    <source>
        <dbReference type="ARBA" id="ARBA00022553"/>
    </source>
</evidence>
<dbReference type="InterPro" id="IPR017441">
    <property type="entry name" value="Protein_kinase_ATP_BS"/>
</dbReference>
<keyword evidence="12" id="KW-0677">Repeat</keyword>
<dbReference type="CDD" id="cd11622">
    <property type="entry name" value="HR1_PKN_1"/>
    <property type="match status" value="1"/>
</dbReference>
<evidence type="ECO:0000256" key="3">
    <source>
        <dbReference type="ARBA" id="ARBA00004370"/>
    </source>
</evidence>
<dbReference type="GO" id="GO:0046872">
    <property type="term" value="F:metal ion binding"/>
    <property type="evidence" value="ECO:0007669"/>
    <property type="project" value="UniProtKB-KW"/>
</dbReference>
<feature type="domain" description="REM-1" evidence="31">
    <location>
        <begin position="113"/>
        <end position="193"/>
    </location>
</feature>
<evidence type="ECO:0000256" key="23">
    <source>
        <dbReference type="PIRSR" id="PIRSR000615-1"/>
    </source>
</evidence>
<evidence type="ECO:0000256" key="24">
    <source>
        <dbReference type="PIRSR" id="PIRSR000615-3"/>
    </source>
</evidence>
<dbReference type="GO" id="GO:0032154">
    <property type="term" value="C:cleavage furrow"/>
    <property type="evidence" value="ECO:0007669"/>
    <property type="project" value="UniProtKB-SubCell"/>
</dbReference>
<dbReference type="CDD" id="cd05589">
    <property type="entry name" value="STKc_PKN"/>
    <property type="match status" value="1"/>
</dbReference>
<dbReference type="PROSITE" id="PS50004">
    <property type="entry name" value="C2"/>
    <property type="match status" value="1"/>
</dbReference>
<evidence type="ECO:0000256" key="18">
    <source>
        <dbReference type="ARBA" id="ARBA00023136"/>
    </source>
</evidence>
<evidence type="ECO:0000256" key="27">
    <source>
        <dbReference type="SAM" id="MobiDB-lite"/>
    </source>
</evidence>
<dbReference type="InterPro" id="IPR017892">
    <property type="entry name" value="Pkinase_C"/>
</dbReference>
<evidence type="ECO:0000256" key="6">
    <source>
        <dbReference type="ARBA" id="ARBA00005490"/>
    </source>
</evidence>
<feature type="domain" description="REM-1" evidence="31">
    <location>
        <begin position="22"/>
        <end position="98"/>
    </location>
</feature>
<reference evidence="32" key="2">
    <citation type="submission" date="2025-09" db="UniProtKB">
        <authorList>
            <consortium name="Ensembl"/>
        </authorList>
    </citation>
    <scope>IDENTIFICATION</scope>
</reference>